<dbReference type="InterPro" id="IPR051324">
    <property type="entry name" value="Stress/Tellurium_Resist"/>
</dbReference>
<proteinExistence type="predicted"/>
<dbReference type="Gene3D" id="2.60.60.30">
    <property type="entry name" value="sav2460 like domains"/>
    <property type="match status" value="1"/>
</dbReference>
<sequence>MKRREAIRNEIYIRLERKLIVEPGRHSLPERYLATALKNIEHLGFTFSGELMEAVRTLSVDDFAALYEETVQELKAIRGAHADYRPMYPNFPHQVMQADEAELYIQAILHYLTGMLPAYEELERLPFIGQTELDAIGLGSAEQFDAMIRKYISAKIAVSQEARAGVERAIAASNEEELAAMLPGEIPNKENAAFVISALLQHERFDKRLMINYVKTATDVLRLAVAMSGGDVSLASANLPFRKFKRSERRMLLGLLEPCAGLTEDMLRYKKRWIRLGEILHPGEYKHGFDRCKEAFSVLRNGLPYDTFGGMLERALLHKDVHAAVELLSKRPGEFVRRLDHLLRIAGEPQAVLREFEAVAAEVSTPVLLQVRAHFGRRHEKRELRTFFPKGNVAKAAAIANLLPALSPESCNAIVQVCDRALTQRFAKQSELGKVFVDERLKQYVVPFAERSASKALRTIVRGSRLELPPGDTIRFFTWWKEGMVNGAATGRVDIDLSAILYDENWKYVEHISYTNLRALRLKAVHSGDITSAPEGACEFIDLDIPSALEGGCRYLVASLNSYSEQPYCSLPECFAGWMMREHPASGRIFEPRTVVDKIDLAADTTIAIPVIIDLAERKLIWTDLALKQHPDYYNNVEGNQKGLVLMAKAMLALVKPSLYELFMLHAAARGQLVDRADEADTVFAPDCGITPFDTGTILADYVS</sequence>
<evidence type="ECO:0000313" key="1">
    <source>
        <dbReference type="EMBL" id="RAP75584.1"/>
    </source>
</evidence>
<comment type="caution">
    <text evidence="1">The sequence shown here is derived from an EMBL/GenBank/DDBJ whole genome shotgun (WGS) entry which is preliminary data.</text>
</comment>
<organism evidence="1 2">
    <name type="scientific">Paenibacillus montanisoli</name>
    <dbReference type="NCBI Taxonomy" id="2081970"/>
    <lineage>
        <taxon>Bacteria</taxon>
        <taxon>Bacillati</taxon>
        <taxon>Bacillota</taxon>
        <taxon>Bacilli</taxon>
        <taxon>Bacillales</taxon>
        <taxon>Paenibacillaceae</taxon>
        <taxon>Paenibacillus</taxon>
    </lineage>
</organism>
<name>A0A328U688_9BACL</name>
<evidence type="ECO:0000313" key="2">
    <source>
        <dbReference type="Proteomes" id="UP000249260"/>
    </source>
</evidence>
<dbReference type="InterPro" id="IPR003325">
    <property type="entry name" value="TerD"/>
</dbReference>
<dbReference type="OrthoDB" id="415622at2"/>
<gene>
    <name evidence="1" type="ORF">DL346_17145</name>
</gene>
<dbReference type="PANTHER" id="PTHR32097">
    <property type="entry name" value="CAMP-BINDING PROTEIN 1-RELATED"/>
    <property type="match status" value="1"/>
</dbReference>
<dbReference type="Proteomes" id="UP000249260">
    <property type="component" value="Unassembled WGS sequence"/>
</dbReference>
<reference evidence="1 2" key="1">
    <citation type="submission" date="2018-06" db="EMBL/GenBank/DDBJ databases">
        <title>Paenibacillus montanisoli sp. nov., isolated from mountain area soil.</title>
        <authorList>
            <person name="Wu M."/>
        </authorList>
    </citation>
    <scope>NUCLEOTIDE SEQUENCE [LARGE SCALE GENOMIC DNA]</scope>
    <source>
        <strain evidence="1 2">RA17</strain>
    </source>
</reference>
<protein>
    <submittedName>
        <fullName evidence="1">Cytoplasmic protein</fullName>
    </submittedName>
</protein>
<dbReference type="AlphaFoldDB" id="A0A328U688"/>
<accession>A0A328U688</accession>
<dbReference type="EMBL" id="QLUW01000003">
    <property type="protein sequence ID" value="RAP75584.1"/>
    <property type="molecule type" value="Genomic_DNA"/>
</dbReference>
<dbReference type="PANTHER" id="PTHR32097:SF18">
    <property type="entry name" value="RING-TYPE DOMAIN-CONTAINING PROTEIN"/>
    <property type="match status" value="1"/>
</dbReference>
<dbReference type="CDD" id="cd06974">
    <property type="entry name" value="TerD_like"/>
    <property type="match status" value="1"/>
</dbReference>
<keyword evidence="2" id="KW-1185">Reference proteome</keyword>